<dbReference type="SMART" id="SM00861">
    <property type="entry name" value="Transket_pyr"/>
    <property type="match status" value="1"/>
</dbReference>
<evidence type="ECO:0000256" key="1">
    <source>
        <dbReference type="ARBA" id="ARBA00001964"/>
    </source>
</evidence>
<dbReference type="Pfam" id="PF02779">
    <property type="entry name" value="Transket_pyr"/>
    <property type="match status" value="1"/>
</dbReference>
<dbReference type="InterPro" id="IPR001017">
    <property type="entry name" value="DH_E1"/>
</dbReference>
<dbReference type="Pfam" id="PF00676">
    <property type="entry name" value="E1_dh"/>
    <property type="match status" value="1"/>
</dbReference>
<dbReference type="InterPro" id="IPR005475">
    <property type="entry name" value="Transketolase-like_Pyr-bd"/>
</dbReference>
<evidence type="ECO:0000259" key="5">
    <source>
        <dbReference type="SMART" id="SM00861"/>
    </source>
</evidence>
<protein>
    <recommendedName>
        <fullName evidence="2">oxoglutarate dehydrogenase (succinyl-transferring)</fullName>
        <ecNumber evidence="2">1.2.4.2</ecNumber>
    </recommendedName>
</protein>
<organism evidence="6">
    <name type="scientific">marine metagenome</name>
    <dbReference type="NCBI Taxonomy" id="408172"/>
    <lineage>
        <taxon>unclassified sequences</taxon>
        <taxon>metagenomes</taxon>
        <taxon>ecological metagenomes</taxon>
    </lineage>
</organism>
<dbReference type="Pfam" id="PF16078">
    <property type="entry name" value="2-oxogl_dehyd_N"/>
    <property type="match status" value="1"/>
</dbReference>
<keyword evidence="3" id="KW-0560">Oxidoreductase</keyword>
<dbReference type="PIRSF" id="PIRSF000157">
    <property type="entry name" value="Oxoglu_dh_E1"/>
    <property type="match status" value="1"/>
</dbReference>
<accession>A0A381TTV0</accession>
<dbReference type="Gene3D" id="3.40.50.12470">
    <property type="match status" value="1"/>
</dbReference>
<evidence type="ECO:0000256" key="2">
    <source>
        <dbReference type="ARBA" id="ARBA00012280"/>
    </source>
</evidence>
<name>A0A381TTV0_9ZZZZ</name>
<dbReference type="EC" id="1.2.4.2" evidence="2"/>
<reference evidence="6" key="1">
    <citation type="submission" date="2018-05" db="EMBL/GenBank/DDBJ databases">
        <authorList>
            <person name="Lanie J.A."/>
            <person name="Ng W.-L."/>
            <person name="Kazmierczak K.M."/>
            <person name="Andrzejewski T.M."/>
            <person name="Davidsen T.M."/>
            <person name="Wayne K.J."/>
            <person name="Tettelin H."/>
            <person name="Glass J.I."/>
            <person name="Rusch D."/>
            <person name="Podicherti R."/>
            <person name="Tsui H.-C.T."/>
            <person name="Winkler M.E."/>
        </authorList>
    </citation>
    <scope>NUCLEOTIDE SEQUENCE</scope>
</reference>
<proteinExistence type="predicted"/>
<dbReference type="EMBL" id="UINC01005156">
    <property type="protein sequence ID" value="SVA19465.1"/>
    <property type="molecule type" value="Genomic_DNA"/>
</dbReference>
<evidence type="ECO:0000256" key="4">
    <source>
        <dbReference type="ARBA" id="ARBA00023052"/>
    </source>
</evidence>
<feature type="domain" description="Transketolase-like pyrimidine-binding" evidence="5">
    <location>
        <begin position="586"/>
        <end position="778"/>
    </location>
</feature>
<dbReference type="NCBIfam" id="NF006914">
    <property type="entry name" value="PRK09404.1"/>
    <property type="match status" value="1"/>
</dbReference>
<evidence type="ECO:0000313" key="6">
    <source>
        <dbReference type="EMBL" id="SVA19465.1"/>
    </source>
</evidence>
<sequence>MTQLTYLGNAEIDAFEGLYHQYQQDPFSVDQEWRNFFEGFEFSKTEFYQGGVKTAVEGLPVNAAPEQFQKEIAVSNLIGAYRQRGHMFAKTNPVRPRREHEGPIVLENFGLSDADMDTEFHAGERIGLGTATLREIHQCLEQTYCGSIGVEYKFVRTVEIIQWLEQKMESCRNTPNFSRDEKIELLRKTNEAVAFENFLHKKFVGQKRFSLEGGESIIPALDTVVECGAELGVEDFVIGMAHRGRLNVLANILGKTYNDIFAEFEGKAFGRDGFAGDVKYHMGYSSDKEVRSGKIVHLSLTPNPSHLEAVNPVVEGISRAKIDQYHNGNFKKLVPILIHGDHSMAGQGIVYEVLQMSKLPGYGTGGTVHLVINNQIGFTADFIEGRSSTYCTDVAKTTLSPVFHVNADEIESVAYVTKLALEFRQEFHRDVFVDILGYRRHGHNEADEPRFTQPDLYRRIARHPSVREVYSRKLVESGSLTEKETEQMESEFKQYLNDRLEESKQQETASVTSFLEGVWSGVRRADDKDFEKSPETGVSREKFLDLSVSATDLHKPGSSGEKLKFFAKIGKIYENRRKMVTEEKQLDWAMAETMAYVTLLSENCAVRLSGQDSGRGTFAHRHAIIKAEDNTKYIPLNHLSEDQAPFEVYNSFLSEYGVLGFEYGYAYASPNALTIWEAQFGDFANGAQIIIDQFVASSETKWQRMNGVVLMLPHGHEGQGPEHTSARIERFLSLCAENNMQIINCTTPANFFHVLRRQIAFPFRKPLVIFTPKSLLRHPECVSPLDDFLEGTGFNEVIDDDYVDSNSVRKVLFCSGKVYYDLLEHQQKKQIRNIAIVRLEQIYPFPEKQLHRIFKLYCNARQWCWVQEEPENMGAWCFVLRTFPQTMNSLGLVARDADSSPAVGLPQVHLAQQKKLVQRAFEE</sequence>
<dbReference type="NCBIfam" id="TIGR00239">
    <property type="entry name" value="2oxo_dh_E1"/>
    <property type="match status" value="1"/>
</dbReference>
<dbReference type="AlphaFoldDB" id="A0A381TTV0"/>
<dbReference type="NCBIfam" id="NF008907">
    <property type="entry name" value="PRK12270.1"/>
    <property type="match status" value="1"/>
</dbReference>
<dbReference type="GO" id="GO:0006099">
    <property type="term" value="P:tricarboxylic acid cycle"/>
    <property type="evidence" value="ECO:0007669"/>
    <property type="project" value="TreeGrafter"/>
</dbReference>
<dbReference type="InterPro" id="IPR029061">
    <property type="entry name" value="THDP-binding"/>
</dbReference>
<gene>
    <name evidence="6" type="ORF">METZ01_LOCUS72319</name>
</gene>
<dbReference type="Gene3D" id="3.40.50.970">
    <property type="match status" value="1"/>
</dbReference>
<dbReference type="Pfam" id="PF16870">
    <property type="entry name" value="OxoGdeHyase_C"/>
    <property type="match status" value="1"/>
</dbReference>
<keyword evidence="4" id="KW-0786">Thiamine pyrophosphate</keyword>
<dbReference type="CDD" id="cd02016">
    <property type="entry name" value="TPP_E1_OGDC_like"/>
    <property type="match status" value="1"/>
</dbReference>
<dbReference type="InterPro" id="IPR031717">
    <property type="entry name" value="ODO-1/KGD_C"/>
</dbReference>
<dbReference type="GO" id="GO:0004591">
    <property type="term" value="F:oxoglutarate dehydrogenase (succinyl-transferring) activity"/>
    <property type="evidence" value="ECO:0007669"/>
    <property type="project" value="UniProtKB-EC"/>
</dbReference>
<dbReference type="Gene3D" id="1.10.287.1150">
    <property type="entry name" value="TPP helical domain"/>
    <property type="match status" value="1"/>
</dbReference>
<dbReference type="Gene3D" id="3.40.50.11610">
    <property type="entry name" value="Multifunctional 2-oxoglutarate metabolism enzyme, C-terminal domain"/>
    <property type="match status" value="1"/>
</dbReference>
<dbReference type="GO" id="GO:0045252">
    <property type="term" value="C:oxoglutarate dehydrogenase complex"/>
    <property type="evidence" value="ECO:0007669"/>
    <property type="project" value="TreeGrafter"/>
</dbReference>
<dbReference type="GO" id="GO:0030976">
    <property type="term" value="F:thiamine pyrophosphate binding"/>
    <property type="evidence" value="ECO:0007669"/>
    <property type="project" value="InterPro"/>
</dbReference>
<dbReference type="SUPFAM" id="SSF52518">
    <property type="entry name" value="Thiamin diphosphate-binding fold (THDP-binding)"/>
    <property type="match status" value="2"/>
</dbReference>
<dbReference type="PANTHER" id="PTHR23152">
    <property type="entry name" value="2-OXOGLUTARATE DEHYDROGENASE"/>
    <property type="match status" value="1"/>
</dbReference>
<dbReference type="PANTHER" id="PTHR23152:SF4">
    <property type="entry name" value="2-OXOADIPATE DEHYDROGENASE COMPLEX COMPONENT E1"/>
    <property type="match status" value="1"/>
</dbReference>
<dbReference type="InterPro" id="IPR032106">
    <property type="entry name" value="2-oxogl_dehyd_N"/>
</dbReference>
<dbReference type="GO" id="GO:0005829">
    <property type="term" value="C:cytosol"/>
    <property type="evidence" value="ECO:0007669"/>
    <property type="project" value="TreeGrafter"/>
</dbReference>
<comment type="cofactor">
    <cofactor evidence="1">
        <name>thiamine diphosphate</name>
        <dbReference type="ChEBI" id="CHEBI:58937"/>
    </cofactor>
</comment>
<dbReference type="InterPro" id="IPR011603">
    <property type="entry name" value="2oxoglutarate_DH_E1"/>
</dbReference>
<dbReference type="InterPro" id="IPR042179">
    <property type="entry name" value="KGD_C_sf"/>
</dbReference>
<evidence type="ECO:0000256" key="3">
    <source>
        <dbReference type="ARBA" id="ARBA00023002"/>
    </source>
</evidence>